<evidence type="ECO:0000313" key="1">
    <source>
        <dbReference type="EMBL" id="MBK7674598.1"/>
    </source>
</evidence>
<evidence type="ECO:0000313" key="2">
    <source>
        <dbReference type="Proteomes" id="UP000697998"/>
    </source>
</evidence>
<proteinExistence type="predicted"/>
<dbReference type="EMBL" id="JADJMH010000005">
    <property type="protein sequence ID" value="MBK7674598.1"/>
    <property type="molecule type" value="Genomic_DNA"/>
</dbReference>
<accession>A0A935PWE8</accession>
<name>A0A935PWE8_9PROT</name>
<reference evidence="1 2" key="1">
    <citation type="submission" date="2020-10" db="EMBL/GenBank/DDBJ databases">
        <title>Connecting structure to function with the recovery of over 1000 high-quality activated sludge metagenome-assembled genomes encoding full-length rRNA genes using long-read sequencing.</title>
        <authorList>
            <person name="Singleton C.M."/>
            <person name="Petriglieri F."/>
            <person name="Kristensen J.M."/>
            <person name="Kirkegaard R.H."/>
            <person name="Michaelsen T.Y."/>
            <person name="Andersen M.H."/>
            <person name="Karst S.M."/>
            <person name="Dueholm M.S."/>
            <person name="Nielsen P.H."/>
            <person name="Albertsen M."/>
        </authorList>
    </citation>
    <scope>NUCLEOTIDE SEQUENCE [LARGE SCALE GENOMIC DNA]</scope>
    <source>
        <strain evidence="1">EsbW_18-Q3-R4-48_BATAC.285</strain>
    </source>
</reference>
<dbReference type="AlphaFoldDB" id="A0A935PWE8"/>
<sequence>MPGTPALAVISANDAEALRALLRPLPHYGSQSWLVFDGGRAIERGIWPMIDPPVPVTLLPAGAPAAFSPLLPGWRGRLG</sequence>
<gene>
    <name evidence="1" type="ORF">IPJ27_07405</name>
</gene>
<comment type="caution">
    <text evidence="1">The sequence shown here is derived from an EMBL/GenBank/DDBJ whole genome shotgun (WGS) entry which is preliminary data.</text>
</comment>
<protein>
    <submittedName>
        <fullName evidence="1">Uncharacterized protein</fullName>
    </submittedName>
</protein>
<organism evidence="1 2">
    <name type="scientific">Candidatus Accumulibacter proximus</name>
    <dbReference type="NCBI Taxonomy" id="2954385"/>
    <lineage>
        <taxon>Bacteria</taxon>
        <taxon>Pseudomonadati</taxon>
        <taxon>Pseudomonadota</taxon>
        <taxon>Betaproteobacteria</taxon>
        <taxon>Candidatus Accumulibacter</taxon>
    </lineage>
</organism>
<dbReference type="Proteomes" id="UP000697998">
    <property type="component" value="Unassembled WGS sequence"/>
</dbReference>